<gene>
    <name evidence="1" type="ORF">BG845_01745</name>
</gene>
<dbReference type="AlphaFoldDB" id="A0A1Y2N3P2"/>
<comment type="caution">
    <text evidence="1">The sequence shown here is derived from an EMBL/GenBank/DDBJ whole genome shotgun (WGS) entry which is preliminary data.</text>
</comment>
<protein>
    <submittedName>
        <fullName evidence="1">Uncharacterized protein</fullName>
    </submittedName>
</protein>
<reference evidence="1 2" key="1">
    <citation type="submission" date="2016-09" db="EMBL/GenBank/DDBJ databases">
        <title>Pseudonocardia autotrophica DSM535, a candidate organism with high potential of specific P450 cytochromes.</title>
        <authorList>
            <person name="Grumaz C."/>
            <person name="Vainshtein Y."/>
            <person name="Kirstahler P."/>
            <person name="Sohn K."/>
        </authorList>
    </citation>
    <scope>NUCLEOTIDE SEQUENCE [LARGE SCALE GENOMIC DNA]</scope>
    <source>
        <strain evidence="1 2">DSM 535</strain>
    </source>
</reference>
<keyword evidence="2" id="KW-1185">Reference proteome</keyword>
<dbReference type="Proteomes" id="UP000194360">
    <property type="component" value="Unassembled WGS sequence"/>
</dbReference>
<name>A0A1Y2N3P2_PSEAH</name>
<evidence type="ECO:0000313" key="2">
    <source>
        <dbReference type="Proteomes" id="UP000194360"/>
    </source>
</evidence>
<evidence type="ECO:0000313" key="1">
    <source>
        <dbReference type="EMBL" id="OSY41717.1"/>
    </source>
</evidence>
<organism evidence="1 2">
    <name type="scientific">Pseudonocardia autotrophica</name>
    <name type="common">Amycolata autotrophica</name>
    <name type="synonym">Nocardia autotrophica</name>
    <dbReference type="NCBI Taxonomy" id="2074"/>
    <lineage>
        <taxon>Bacteria</taxon>
        <taxon>Bacillati</taxon>
        <taxon>Actinomycetota</taxon>
        <taxon>Actinomycetes</taxon>
        <taxon>Pseudonocardiales</taxon>
        <taxon>Pseudonocardiaceae</taxon>
        <taxon>Pseudonocardia</taxon>
    </lineage>
</organism>
<dbReference type="RefSeq" id="WP_085912046.1">
    <property type="nucleotide sequence ID" value="NZ_AP018920.1"/>
</dbReference>
<accession>A0A1Y2N3P2</accession>
<sequence>MDTILGCPLCTRPRTAADIHGLAWSSHHGPGGVVFVCGPCTRAHLVDLECGLIDPADARTPAPGRVARAA</sequence>
<proteinExistence type="predicted"/>
<dbReference type="OrthoDB" id="3579020at2"/>
<dbReference type="STRING" id="2074.BG845_01745"/>
<dbReference type="EMBL" id="MIGB01000007">
    <property type="protein sequence ID" value="OSY41717.1"/>
    <property type="molecule type" value="Genomic_DNA"/>
</dbReference>